<gene>
    <name evidence="2" type="ORF">ERUC_LOCUS30739</name>
</gene>
<feature type="domain" description="KIB1-4 beta-propeller" evidence="1">
    <location>
        <begin position="2"/>
        <end position="146"/>
    </location>
</feature>
<keyword evidence="3" id="KW-1185">Reference proteome</keyword>
<proteinExistence type="predicted"/>
<evidence type="ECO:0000259" key="1">
    <source>
        <dbReference type="Pfam" id="PF03478"/>
    </source>
</evidence>
<dbReference type="Proteomes" id="UP001642260">
    <property type="component" value="Unassembled WGS sequence"/>
</dbReference>
<dbReference type="InterPro" id="IPR005174">
    <property type="entry name" value="KIB1-4_b-propeller"/>
</dbReference>
<accession>A0ABC8L5W9</accession>
<organism evidence="2 3">
    <name type="scientific">Eruca vesicaria subsp. sativa</name>
    <name type="common">Garden rocket</name>
    <name type="synonym">Eruca sativa</name>
    <dbReference type="NCBI Taxonomy" id="29727"/>
    <lineage>
        <taxon>Eukaryota</taxon>
        <taxon>Viridiplantae</taxon>
        <taxon>Streptophyta</taxon>
        <taxon>Embryophyta</taxon>
        <taxon>Tracheophyta</taxon>
        <taxon>Spermatophyta</taxon>
        <taxon>Magnoliopsida</taxon>
        <taxon>eudicotyledons</taxon>
        <taxon>Gunneridae</taxon>
        <taxon>Pentapetalae</taxon>
        <taxon>rosids</taxon>
        <taxon>malvids</taxon>
        <taxon>Brassicales</taxon>
        <taxon>Brassicaceae</taxon>
        <taxon>Brassiceae</taxon>
        <taxon>Eruca</taxon>
    </lineage>
</organism>
<evidence type="ECO:0000313" key="3">
    <source>
        <dbReference type="Proteomes" id="UP001642260"/>
    </source>
</evidence>
<comment type="caution">
    <text evidence="2">The sequence shown here is derived from an EMBL/GenBank/DDBJ whole genome shotgun (WGS) entry which is preliminary data.</text>
</comment>
<evidence type="ECO:0000313" key="2">
    <source>
        <dbReference type="EMBL" id="CAH8367109.1"/>
    </source>
</evidence>
<dbReference type="Pfam" id="PF03478">
    <property type="entry name" value="Beta-prop_KIB1-4"/>
    <property type="match status" value="1"/>
</dbReference>
<dbReference type="PANTHER" id="PTHR47123:SF24">
    <property type="entry name" value="LOW PROTEIN: F-BOX_KELCH-REPEAT PROTEIN"/>
    <property type="match status" value="1"/>
</dbReference>
<dbReference type="AlphaFoldDB" id="A0ABC8L5W9"/>
<protein>
    <recommendedName>
        <fullName evidence="1">KIB1-4 beta-propeller domain-containing protein</fullName>
    </recommendedName>
</protein>
<name>A0ABC8L5W9_ERUVS</name>
<dbReference type="PANTHER" id="PTHR47123">
    <property type="entry name" value="F-BOX PROTEIN SKIP23"/>
    <property type="match status" value="1"/>
</dbReference>
<dbReference type="EMBL" id="CAKOAT010401821">
    <property type="protein sequence ID" value="CAH8367109.1"/>
    <property type="molecule type" value="Genomic_DNA"/>
</dbReference>
<dbReference type="InterPro" id="IPR051304">
    <property type="entry name" value="SCF_F-box_domain"/>
</dbReference>
<reference evidence="2 3" key="1">
    <citation type="submission" date="2022-03" db="EMBL/GenBank/DDBJ databases">
        <authorList>
            <person name="Macdonald S."/>
            <person name="Ahmed S."/>
            <person name="Newling K."/>
        </authorList>
    </citation>
    <scope>NUCLEOTIDE SEQUENCE [LARGE SCALE GENOMIC DNA]</scope>
</reference>
<sequence length="151" mass="16908">MRWVKLKKFSDASYEDIVNFRGRFYVTTLNKDVFVIDPYSLDEIPLMPLQPLRSVKYLVPSGNDDELFLVEKILPSRGVLDFSRLACRVSKLNDEAGTWVEVSDVGGRVLFIGYLGNVSCCAKELPDGCGLSGDSLLFTGGPGNVTYFYKY</sequence>